<reference evidence="2 3" key="1">
    <citation type="submission" date="2018-06" db="EMBL/GenBank/DDBJ databases">
        <authorList>
            <consortium name="Pathogen Informatics"/>
            <person name="Doyle S."/>
        </authorList>
    </citation>
    <scope>NUCLEOTIDE SEQUENCE [LARGE SCALE GENOMIC DNA]</scope>
    <source>
        <strain evidence="2 3">NCTC11085</strain>
    </source>
</reference>
<keyword evidence="1" id="KW-0472">Membrane</keyword>
<feature type="transmembrane region" description="Helical" evidence="1">
    <location>
        <begin position="139"/>
        <end position="158"/>
    </location>
</feature>
<keyword evidence="1" id="KW-0812">Transmembrane</keyword>
<protein>
    <recommendedName>
        <fullName evidence="4">DUF2975 domain-containing protein</fullName>
    </recommendedName>
</protein>
<dbReference type="OMA" id="STIMMFL"/>
<dbReference type="EMBL" id="LS483346">
    <property type="protein sequence ID" value="SQF35352.1"/>
    <property type="molecule type" value="Genomic_DNA"/>
</dbReference>
<feature type="transmembrane region" description="Helical" evidence="1">
    <location>
        <begin position="21"/>
        <end position="44"/>
    </location>
</feature>
<gene>
    <name evidence="2" type="ORF">NCTC11085_01704</name>
</gene>
<dbReference type="AlphaFoldDB" id="A0A2X3XKW6"/>
<feature type="transmembrane region" description="Helical" evidence="1">
    <location>
        <begin position="64"/>
        <end position="86"/>
    </location>
</feature>
<organism evidence="2 3">
    <name type="scientific">Streptococcus sanguinis</name>
    <dbReference type="NCBI Taxonomy" id="1305"/>
    <lineage>
        <taxon>Bacteria</taxon>
        <taxon>Bacillati</taxon>
        <taxon>Bacillota</taxon>
        <taxon>Bacilli</taxon>
        <taxon>Lactobacillales</taxon>
        <taxon>Streptococcaceae</taxon>
        <taxon>Streptococcus</taxon>
    </lineage>
</organism>
<name>A0A2X3XKW6_STRSA</name>
<evidence type="ECO:0000313" key="3">
    <source>
        <dbReference type="Proteomes" id="UP000249623"/>
    </source>
</evidence>
<accession>A0A2X3XKW6</accession>
<proteinExistence type="predicted"/>
<keyword evidence="1" id="KW-1133">Transmembrane helix</keyword>
<sequence>MKKIELKNNSLLKDIVTLLNLIIVGYAAILVFLTILSVISYTGLSDRLGIKLNVQFLPSVDFSNWWSILAFVINLLTASLTIYLIYLARNFIKNLIGGKIFDSSNTQLADKAWKVFLALTFLSVKVAASGNPITLPYSFNASMSFTPLLGALIIWLMMKILEKGIDIAEENEFTI</sequence>
<dbReference type="RefSeq" id="WP_002897096.1">
    <property type="nucleotide sequence ID" value="NZ_CP071429.1"/>
</dbReference>
<dbReference type="Pfam" id="PF11188">
    <property type="entry name" value="DUF2975"/>
    <property type="match status" value="1"/>
</dbReference>
<dbReference type="InterPro" id="IPR021354">
    <property type="entry name" value="DUF2975"/>
</dbReference>
<evidence type="ECO:0000313" key="2">
    <source>
        <dbReference type="EMBL" id="SQF35352.1"/>
    </source>
</evidence>
<dbReference type="Proteomes" id="UP000249623">
    <property type="component" value="Chromosome 1"/>
</dbReference>
<evidence type="ECO:0008006" key="4">
    <source>
        <dbReference type="Google" id="ProtNLM"/>
    </source>
</evidence>
<evidence type="ECO:0000256" key="1">
    <source>
        <dbReference type="SAM" id="Phobius"/>
    </source>
</evidence>